<keyword evidence="2" id="KW-1133">Transmembrane helix</keyword>
<dbReference type="PANTHER" id="PTHR38043">
    <property type="entry name" value="PROTEIN HEMX"/>
    <property type="match status" value="1"/>
</dbReference>
<accession>A0A917JVG2</accession>
<keyword evidence="3" id="KW-0489">Methyltransferase</keyword>
<proteinExistence type="predicted"/>
<evidence type="ECO:0000256" key="1">
    <source>
        <dbReference type="SAM" id="MobiDB-lite"/>
    </source>
</evidence>
<keyword evidence="3" id="KW-0808">Transferase</keyword>
<keyword evidence="2" id="KW-0812">Transmembrane</keyword>
<evidence type="ECO:0000313" key="4">
    <source>
        <dbReference type="Proteomes" id="UP000613743"/>
    </source>
</evidence>
<keyword evidence="4" id="KW-1185">Reference proteome</keyword>
<keyword evidence="2" id="KW-0472">Membrane</keyword>
<protein>
    <submittedName>
        <fullName evidence="3">Uroporphyrinogen III methylase</fullName>
    </submittedName>
</protein>
<dbReference type="RefSeq" id="WP_188921801.1">
    <property type="nucleotide sequence ID" value="NZ_BMPZ01000008.1"/>
</dbReference>
<dbReference type="InterPro" id="IPR007470">
    <property type="entry name" value="HemX"/>
</dbReference>
<dbReference type="Proteomes" id="UP000613743">
    <property type="component" value="Unassembled WGS sequence"/>
</dbReference>
<name>A0A917JVG2_9GAMM</name>
<dbReference type="PANTHER" id="PTHR38043:SF1">
    <property type="entry name" value="PROTEIN HEMX"/>
    <property type="match status" value="1"/>
</dbReference>
<dbReference type="Pfam" id="PF04375">
    <property type="entry name" value="HemX"/>
    <property type="match status" value="1"/>
</dbReference>
<dbReference type="GO" id="GO:0032259">
    <property type="term" value="P:methylation"/>
    <property type="evidence" value="ECO:0007669"/>
    <property type="project" value="UniProtKB-KW"/>
</dbReference>
<sequence>MDNKKQQDPQPQEEVKSSTTVETEPTDSVDTKPTEEATSVETPPKASSTDEPSPTPQPQEPVKQSSSWRVRFSILVAIILALCSIGAAYYLYMEFQKQVVANAELKAEFSQALNGPKQKLLELEKRQQQTSSLYDNVAGLSKNQESLQKRVAMIAQRNPNHWLATEADYLVRMAGRKLWLEKDPQTAAGLLKAADNRIGAMQEPGLTTLRRELARDIAKVSAIKGTDVTGTVLSIDELIAGLDTLPLVRNEALAEHAKVDSGELSNSVEDWRSNLSKTWKALTEDFITVRHRTTDLAPLLEPHQEWYLLENIRNKLLQSQLALYKFDETNYRQSIKMARQWIYQYFDLEAQETKDALAALDALSTLKITTISIENFESTPKLKRLITYGEVNPVTEEAAL</sequence>
<evidence type="ECO:0000313" key="3">
    <source>
        <dbReference type="EMBL" id="GGI88255.1"/>
    </source>
</evidence>
<reference evidence="3" key="2">
    <citation type="submission" date="2020-09" db="EMBL/GenBank/DDBJ databases">
        <authorList>
            <person name="Sun Q."/>
            <person name="Ohkuma M."/>
        </authorList>
    </citation>
    <scope>NUCLEOTIDE SEQUENCE</scope>
    <source>
        <strain evidence="3">JCM 30804</strain>
    </source>
</reference>
<dbReference type="EMBL" id="BMPZ01000008">
    <property type="protein sequence ID" value="GGI88255.1"/>
    <property type="molecule type" value="Genomic_DNA"/>
</dbReference>
<feature type="transmembrane region" description="Helical" evidence="2">
    <location>
        <begin position="72"/>
        <end position="92"/>
    </location>
</feature>
<evidence type="ECO:0000256" key="2">
    <source>
        <dbReference type="SAM" id="Phobius"/>
    </source>
</evidence>
<feature type="compositionally biased region" description="Polar residues" evidence="1">
    <location>
        <begin position="36"/>
        <end position="52"/>
    </location>
</feature>
<gene>
    <name evidence="3" type="primary">hemX</name>
    <name evidence="3" type="ORF">GCM10009332_27060</name>
</gene>
<organism evidence="3 4">
    <name type="scientific">Shewanella gelidii</name>
    <dbReference type="NCBI Taxonomy" id="1642821"/>
    <lineage>
        <taxon>Bacteria</taxon>
        <taxon>Pseudomonadati</taxon>
        <taxon>Pseudomonadota</taxon>
        <taxon>Gammaproteobacteria</taxon>
        <taxon>Alteromonadales</taxon>
        <taxon>Shewanellaceae</taxon>
        <taxon>Shewanella</taxon>
    </lineage>
</organism>
<dbReference type="GO" id="GO:0008168">
    <property type="term" value="F:methyltransferase activity"/>
    <property type="evidence" value="ECO:0007669"/>
    <property type="project" value="UniProtKB-KW"/>
</dbReference>
<comment type="caution">
    <text evidence="3">The sequence shown here is derived from an EMBL/GenBank/DDBJ whole genome shotgun (WGS) entry which is preliminary data.</text>
</comment>
<reference evidence="3" key="1">
    <citation type="journal article" date="2014" name="Int. J. Syst. Evol. Microbiol.">
        <title>Complete genome sequence of Corynebacterium casei LMG S-19264T (=DSM 44701T), isolated from a smear-ripened cheese.</title>
        <authorList>
            <consortium name="US DOE Joint Genome Institute (JGI-PGF)"/>
            <person name="Walter F."/>
            <person name="Albersmeier A."/>
            <person name="Kalinowski J."/>
            <person name="Ruckert C."/>
        </authorList>
    </citation>
    <scope>NUCLEOTIDE SEQUENCE</scope>
    <source>
        <strain evidence="3">JCM 30804</strain>
    </source>
</reference>
<dbReference type="AlphaFoldDB" id="A0A917JVG2"/>
<feature type="region of interest" description="Disordered" evidence="1">
    <location>
        <begin position="1"/>
        <end position="64"/>
    </location>
</feature>